<evidence type="ECO:0000256" key="1">
    <source>
        <dbReference type="SAM" id="MobiDB-lite"/>
    </source>
</evidence>
<keyword evidence="3" id="KW-1185">Reference proteome</keyword>
<evidence type="ECO:0000313" key="2">
    <source>
        <dbReference type="EMBL" id="APS00722.1"/>
    </source>
</evidence>
<sequence>MKASLSILAIFSFLSCTSVDPNPPPNAQEERGEDASQDMSQQGEAEEKSSVSPLLFQGESKRKHFYVELRMTPSPLRLGDATAEYQVTDFITRQPVNNLVVEMTHSMVGCGCRPKKQPESEARGNGKYQVAPILFHKAGLWLLHARFRTKDLGPLEDELDVRVRVE</sequence>
<organism evidence="2 3">
    <name type="scientific">Pajaroellobacter abortibovis</name>
    <dbReference type="NCBI Taxonomy" id="1882918"/>
    <lineage>
        <taxon>Bacteria</taxon>
        <taxon>Pseudomonadati</taxon>
        <taxon>Myxococcota</taxon>
        <taxon>Polyangia</taxon>
        <taxon>Polyangiales</taxon>
        <taxon>Polyangiaceae</taxon>
    </lineage>
</organism>
<protein>
    <recommendedName>
        <fullName evidence="4">YtkA-like domain-containing protein</fullName>
    </recommendedName>
</protein>
<gene>
    <name evidence="2" type="ORF">BCY86_08550</name>
</gene>
<dbReference type="RefSeq" id="WP_075277391.1">
    <property type="nucleotide sequence ID" value="NZ_CP016908.1"/>
</dbReference>
<dbReference type="KEGG" id="pabo:BCY86_08550"/>
<proteinExistence type="predicted"/>
<reference evidence="2 3" key="1">
    <citation type="submission" date="2016-08" db="EMBL/GenBank/DDBJ databases">
        <title>Identification and validation of antigenic proteins from Pajaroellobacter abortibovis using de-novo genome sequence assembly and reverse vaccinology.</title>
        <authorList>
            <person name="Welly B.T."/>
            <person name="Miller M.R."/>
            <person name="Stott J.L."/>
            <person name="Blanchard M.T."/>
            <person name="Islas-Trejo A.D."/>
            <person name="O'Rourke S.M."/>
            <person name="Young A.E."/>
            <person name="Medrano J.F."/>
            <person name="Van Eenennaam A.L."/>
        </authorList>
    </citation>
    <scope>NUCLEOTIDE SEQUENCE [LARGE SCALE GENOMIC DNA]</scope>
    <source>
        <strain evidence="2 3">BTF92-0548A/99-0131</strain>
    </source>
</reference>
<dbReference type="EMBL" id="CP016908">
    <property type="protein sequence ID" value="APS00722.1"/>
    <property type="molecule type" value="Genomic_DNA"/>
</dbReference>
<dbReference type="AlphaFoldDB" id="A0A1L6MYX4"/>
<dbReference type="Proteomes" id="UP000185544">
    <property type="component" value="Chromosome"/>
</dbReference>
<feature type="region of interest" description="Disordered" evidence="1">
    <location>
        <begin position="20"/>
        <end position="53"/>
    </location>
</feature>
<evidence type="ECO:0008006" key="4">
    <source>
        <dbReference type="Google" id="ProtNLM"/>
    </source>
</evidence>
<evidence type="ECO:0000313" key="3">
    <source>
        <dbReference type="Proteomes" id="UP000185544"/>
    </source>
</evidence>
<dbReference type="STRING" id="1882918.BCY86_08550"/>
<name>A0A1L6MYX4_9BACT</name>
<dbReference type="PROSITE" id="PS51257">
    <property type="entry name" value="PROKAR_LIPOPROTEIN"/>
    <property type="match status" value="1"/>
</dbReference>
<accession>A0A1L6MYX4</accession>